<dbReference type="AlphaFoldDB" id="A0A1J0A9T7"/>
<evidence type="ECO:0000313" key="3">
    <source>
        <dbReference type="EMBL" id="APB32687.1"/>
    </source>
</evidence>
<feature type="domain" description="Filamentous haemagglutinin FhaB/tRNA nuclease CdiA-like TPS" evidence="2">
    <location>
        <begin position="23"/>
        <end position="89"/>
    </location>
</feature>
<evidence type="ECO:0000313" key="4">
    <source>
        <dbReference type="Proteomes" id="UP000180235"/>
    </source>
</evidence>
<accession>A0A1J0A9T7</accession>
<proteinExistence type="predicted"/>
<dbReference type="STRING" id="1188229.GlitD10_0376"/>
<name>A0A1J0A9T7_9CYAN</name>
<dbReference type="KEGG" id="glt:GlitD10_0376"/>
<dbReference type="RefSeq" id="WP_071453379.1">
    <property type="nucleotide sequence ID" value="NZ_CP017675.1"/>
</dbReference>
<reference evidence="3 4" key="1">
    <citation type="submission" date="2016-10" db="EMBL/GenBank/DDBJ databases">
        <title>Description of Gloeomargarita lithophora gen. nov., sp. nov., a thylakoid-bearing basal-branching cyanobacterium with intracellular carbonates, and proposal for Gloeomargaritales ord. nov.</title>
        <authorList>
            <person name="Moreira D."/>
            <person name="Tavera R."/>
            <person name="Benzerara K."/>
            <person name="Skouri-Panet F."/>
            <person name="Couradeau E."/>
            <person name="Gerard E."/>
            <person name="Loussert C."/>
            <person name="Novelo E."/>
            <person name="Zivanovic Y."/>
            <person name="Lopez-Garcia P."/>
        </authorList>
    </citation>
    <scope>NUCLEOTIDE SEQUENCE [LARGE SCALE GENOMIC DNA]</scope>
    <source>
        <strain evidence="3 4">D10</strain>
    </source>
</reference>
<dbReference type="SUPFAM" id="SSF51126">
    <property type="entry name" value="Pectin lyase-like"/>
    <property type="match status" value="1"/>
</dbReference>
<keyword evidence="1" id="KW-0732">Signal</keyword>
<organism evidence="3 4">
    <name type="scientific">Gloeomargarita lithophora Alchichica-D10</name>
    <dbReference type="NCBI Taxonomy" id="1188229"/>
    <lineage>
        <taxon>Bacteria</taxon>
        <taxon>Bacillati</taxon>
        <taxon>Cyanobacteriota</taxon>
        <taxon>Cyanophyceae</taxon>
        <taxon>Gloeomargaritales</taxon>
        <taxon>Gloeomargaritaceae</taxon>
        <taxon>Gloeomargarita</taxon>
    </lineage>
</organism>
<dbReference type="InterPro" id="IPR008638">
    <property type="entry name" value="FhaB/CdiA-like_TPS"/>
</dbReference>
<sequence length="89" mass="9588">MRYWFTSLWLFIFGFALPATAQIVPNGLGTQVTVNGQQFDITGGTRAGANLFHSFAKFGLSQAQIAHFLSNPSVRNILARVTGGDASVI</sequence>
<dbReference type="InterPro" id="IPR012334">
    <property type="entry name" value="Pectin_lyas_fold"/>
</dbReference>
<feature type="signal peptide" evidence="1">
    <location>
        <begin position="1"/>
        <end position="21"/>
    </location>
</feature>
<dbReference type="InterPro" id="IPR011050">
    <property type="entry name" value="Pectin_lyase_fold/virulence"/>
</dbReference>
<feature type="chain" id="PRO_5009608684" evidence="1">
    <location>
        <begin position="22"/>
        <end position="89"/>
    </location>
</feature>
<dbReference type="Gene3D" id="2.160.20.10">
    <property type="entry name" value="Single-stranded right-handed beta-helix, Pectin lyase-like"/>
    <property type="match status" value="1"/>
</dbReference>
<dbReference type="OrthoDB" id="518142at2"/>
<evidence type="ECO:0000256" key="1">
    <source>
        <dbReference type="SAM" id="SignalP"/>
    </source>
</evidence>
<gene>
    <name evidence="3" type="ORF">GlitD10_0376</name>
</gene>
<dbReference type="Proteomes" id="UP000180235">
    <property type="component" value="Chromosome"/>
</dbReference>
<keyword evidence="4" id="KW-1185">Reference proteome</keyword>
<protein>
    <submittedName>
        <fullName evidence="3">Filamentous hemagglutinin family outer membrane protein</fullName>
    </submittedName>
</protein>
<dbReference type="EMBL" id="CP017675">
    <property type="protein sequence ID" value="APB32687.1"/>
    <property type="molecule type" value="Genomic_DNA"/>
</dbReference>
<evidence type="ECO:0000259" key="2">
    <source>
        <dbReference type="Pfam" id="PF05860"/>
    </source>
</evidence>
<dbReference type="Pfam" id="PF05860">
    <property type="entry name" value="TPS"/>
    <property type="match status" value="1"/>
</dbReference>